<dbReference type="GO" id="GO:0000976">
    <property type="term" value="F:transcription cis-regulatory region binding"/>
    <property type="evidence" value="ECO:0007669"/>
    <property type="project" value="TreeGrafter"/>
</dbReference>
<sequence>MEAAEQAEGAGNPALSRPKRSRAGCLTCRTRRRKCDEGKPKCQNCISKGFECRYAAAFQILGKNNFTPGVSTSVKYSNLRFVSAEGENSEQEAGDGATSHDMRAEEENTQNAPLRPWAQATAGEDQAGGIRIVPEATSPSVERYEFALHGLLALGNGNAGAIDTRIDYARSPRPNDTHLTPSDSDGADPLRIDPMLEDFAGGGLPQGAKSDSWPVINLPDAIGGMEPHDDRILELLKHYRYGIAPWLDICDRHQCFGQEVLQLSIESTSVRYAVLSLAEASLCARHLSQESNIAMVAHLHRQQEGNENEVHNALLNAFELTRSAVTDLSGFWMQGDGADFAQGILEVLLPEVNKKRLASCAFWLVARLRKRHILQYSRSWDKLMQDIELSVALINSSQARLAPSSASTTLQAYSARGDADQVFRYAHEAVALCTDAAMFARGDEDGWQVQRYGLERVELWNTLVASFENWYKNRPQDFHAIVELYPSDGMRTEDEFPTIIFTGGAAVLANQLYHTGMLIMLQNKPRFLERAGPNTPFMSLLWHSHRICGTAISNDRWDCWDPTLLASLVVAARTATHQSQHTVILNTLEHAQQLTGFNISHHLDGLRDEWRLAEGW</sequence>
<evidence type="ECO:0000313" key="5">
    <source>
        <dbReference type="Proteomes" id="UP000800094"/>
    </source>
</evidence>
<organism evidence="4 5">
    <name type="scientific">Trematosphaeria pertusa</name>
    <dbReference type="NCBI Taxonomy" id="390896"/>
    <lineage>
        <taxon>Eukaryota</taxon>
        <taxon>Fungi</taxon>
        <taxon>Dikarya</taxon>
        <taxon>Ascomycota</taxon>
        <taxon>Pezizomycotina</taxon>
        <taxon>Dothideomycetes</taxon>
        <taxon>Pleosporomycetidae</taxon>
        <taxon>Pleosporales</taxon>
        <taxon>Massarineae</taxon>
        <taxon>Trematosphaeriaceae</taxon>
        <taxon>Trematosphaeria</taxon>
    </lineage>
</organism>
<dbReference type="PROSITE" id="PS00463">
    <property type="entry name" value="ZN2_CY6_FUNGAL_1"/>
    <property type="match status" value="1"/>
</dbReference>
<name>A0A6A6IA40_9PLEO</name>
<dbReference type="SMART" id="SM00066">
    <property type="entry name" value="GAL4"/>
    <property type="match status" value="1"/>
</dbReference>
<feature type="region of interest" description="Disordered" evidence="2">
    <location>
        <begin position="1"/>
        <end position="20"/>
    </location>
</feature>
<accession>A0A6A6IA40</accession>
<keyword evidence="5" id="KW-1185">Reference proteome</keyword>
<dbReference type="InterPro" id="IPR001138">
    <property type="entry name" value="Zn2Cys6_DnaBD"/>
</dbReference>
<dbReference type="EMBL" id="ML987197">
    <property type="protein sequence ID" value="KAF2247444.1"/>
    <property type="molecule type" value="Genomic_DNA"/>
</dbReference>
<dbReference type="RefSeq" id="XP_033682448.1">
    <property type="nucleotide sequence ID" value="XM_033833521.1"/>
</dbReference>
<dbReference type="Proteomes" id="UP000800094">
    <property type="component" value="Unassembled WGS sequence"/>
</dbReference>
<dbReference type="Gene3D" id="4.10.240.10">
    <property type="entry name" value="Zn(2)-C6 fungal-type DNA-binding domain"/>
    <property type="match status" value="1"/>
</dbReference>
<evidence type="ECO:0000256" key="2">
    <source>
        <dbReference type="SAM" id="MobiDB-lite"/>
    </source>
</evidence>
<dbReference type="GO" id="GO:0005634">
    <property type="term" value="C:nucleus"/>
    <property type="evidence" value="ECO:0007669"/>
    <property type="project" value="TreeGrafter"/>
</dbReference>
<dbReference type="GO" id="GO:0008270">
    <property type="term" value="F:zinc ion binding"/>
    <property type="evidence" value="ECO:0007669"/>
    <property type="project" value="InterPro"/>
</dbReference>
<dbReference type="GO" id="GO:0000981">
    <property type="term" value="F:DNA-binding transcription factor activity, RNA polymerase II-specific"/>
    <property type="evidence" value="ECO:0007669"/>
    <property type="project" value="InterPro"/>
</dbReference>
<gene>
    <name evidence="4" type="ORF">BU26DRAFT_566422</name>
</gene>
<dbReference type="OrthoDB" id="4475584at2759"/>
<dbReference type="PANTHER" id="PTHR37534">
    <property type="entry name" value="TRANSCRIPTIONAL ACTIVATOR PROTEIN UGA3"/>
    <property type="match status" value="1"/>
</dbReference>
<dbReference type="GO" id="GO:0045944">
    <property type="term" value="P:positive regulation of transcription by RNA polymerase II"/>
    <property type="evidence" value="ECO:0007669"/>
    <property type="project" value="TreeGrafter"/>
</dbReference>
<protein>
    <recommendedName>
        <fullName evidence="3">Zn(2)-C6 fungal-type domain-containing protein</fullName>
    </recommendedName>
</protein>
<feature type="domain" description="Zn(2)-C6 fungal-type" evidence="3">
    <location>
        <begin position="24"/>
        <end position="54"/>
    </location>
</feature>
<evidence type="ECO:0000259" key="3">
    <source>
        <dbReference type="PROSITE" id="PS50048"/>
    </source>
</evidence>
<dbReference type="CDD" id="cd00067">
    <property type="entry name" value="GAL4"/>
    <property type="match status" value="1"/>
</dbReference>
<dbReference type="GeneID" id="54586851"/>
<dbReference type="PROSITE" id="PS50048">
    <property type="entry name" value="ZN2_CY6_FUNGAL_2"/>
    <property type="match status" value="1"/>
</dbReference>
<keyword evidence="1" id="KW-0539">Nucleus</keyword>
<feature type="region of interest" description="Disordered" evidence="2">
    <location>
        <begin position="84"/>
        <end position="111"/>
    </location>
</feature>
<dbReference type="Pfam" id="PF00172">
    <property type="entry name" value="Zn_clus"/>
    <property type="match status" value="1"/>
</dbReference>
<evidence type="ECO:0000256" key="1">
    <source>
        <dbReference type="ARBA" id="ARBA00023242"/>
    </source>
</evidence>
<dbReference type="SUPFAM" id="SSF57701">
    <property type="entry name" value="Zn2/Cys6 DNA-binding domain"/>
    <property type="match status" value="1"/>
</dbReference>
<proteinExistence type="predicted"/>
<dbReference type="InterPro" id="IPR036864">
    <property type="entry name" value="Zn2-C6_fun-type_DNA-bd_sf"/>
</dbReference>
<evidence type="ECO:0000313" key="4">
    <source>
        <dbReference type="EMBL" id="KAF2247444.1"/>
    </source>
</evidence>
<reference evidence="4" key="1">
    <citation type="journal article" date="2020" name="Stud. Mycol.">
        <title>101 Dothideomycetes genomes: a test case for predicting lifestyles and emergence of pathogens.</title>
        <authorList>
            <person name="Haridas S."/>
            <person name="Albert R."/>
            <person name="Binder M."/>
            <person name="Bloem J."/>
            <person name="Labutti K."/>
            <person name="Salamov A."/>
            <person name="Andreopoulos B."/>
            <person name="Baker S."/>
            <person name="Barry K."/>
            <person name="Bills G."/>
            <person name="Bluhm B."/>
            <person name="Cannon C."/>
            <person name="Castanera R."/>
            <person name="Culley D."/>
            <person name="Daum C."/>
            <person name="Ezra D."/>
            <person name="Gonzalez J."/>
            <person name="Henrissat B."/>
            <person name="Kuo A."/>
            <person name="Liang C."/>
            <person name="Lipzen A."/>
            <person name="Lutzoni F."/>
            <person name="Magnuson J."/>
            <person name="Mondo S."/>
            <person name="Nolan M."/>
            <person name="Ohm R."/>
            <person name="Pangilinan J."/>
            <person name="Park H.-J."/>
            <person name="Ramirez L."/>
            <person name="Alfaro M."/>
            <person name="Sun H."/>
            <person name="Tritt A."/>
            <person name="Yoshinaga Y."/>
            <person name="Zwiers L.-H."/>
            <person name="Turgeon B."/>
            <person name="Goodwin S."/>
            <person name="Spatafora J."/>
            <person name="Crous P."/>
            <person name="Grigoriev I."/>
        </authorList>
    </citation>
    <scope>NUCLEOTIDE SEQUENCE</scope>
    <source>
        <strain evidence="4">CBS 122368</strain>
    </source>
</reference>
<dbReference type="PANTHER" id="PTHR37534:SF9">
    <property type="entry name" value="ZN(II)2CYS6 TRANSCRIPTION FACTOR (EUROFUNG)"/>
    <property type="match status" value="1"/>
</dbReference>
<dbReference type="AlphaFoldDB" id="A0A6A6IA40"/>